<feature type="domain" description="HTH gntR-type" evidence="4">
    <location>
        <begin position="1"/>
        <end position="69"/>
    </location>
</feature>
<sequence>MSSAQKVLLTLRKMIISGELAPGTRMAEIPTAEMLGGVSRQPVRLAFHLLEQEGLLIKNKTRGYSVRTLSDNIVDETLSIRAVLEGHAAALLAKKGLNTEQKKILLECITETDGIFHDLEFSDEQLKTFEKYNEIFHDTILNGSGNSALIQILNKTNQLPKFSRKETDSPSHLPVLINPSWNHDNDILMSEYQRLHYAHLQHCSIFEALLNKEANRAEMLMREHAKVTLLDKTIAKIAELNKKTVLK</sequence>
<dbReference type="Proteomes" id="UP000240957">
    <property type="component" value="Unassembled WGS sequence"/>
</dbReference>
<keyword evidence="2" id="KW-0238">DNA-binding</keyword>
<dbReference type="PANTHER" id="PTHR43537:SF51">
    <property type="entry name" value="HTH-TYPE TRANSCRIPTIONAL REGULATOR LGOR-RELATED"/>
    <property type="match status" value="1"/>
</dbReference>
<dbReference type="SUPFAM" id="SSF46785">
    <property type="entry name" value="Winged helix' DNA-binding domain"/>
    <property type="match status" value="1"/>
</dbReference>
<evidence type="ECO:0000256" key="2">
    <source>
        <dbReference type="ARBA" id="ARBA00023125"/>
    </source>
</evidence>
<evidence type="ECO:0000313" key="6">
    <source>
        <dbReference type="EMBL" id="RFC82203.1"/>
    </source>
</evidence>
<keyword evidence="1" id="KW-0805">Transcription regulation</keyword>
<dbReference type="InterPro" id="IPR008920">
    <property type="entry name" value="TF_FadR/GntR_C"/>
</dbReference>
<keyword evidence="8" id="KW-1185">Reference proteome</keyword>
<dbReference type="PANTHER" id="PTHR43537">
    <property type="entry name" value="TRANSCRIPTIONAL REGULATOR, GNTR FAMILY"/>
    <property type="match status" value="1"/>
</dbReference>
<dbReference type="OrthoDB" id="8066003at2"/>
<comment type="caution">
    <text evidence="6">The sequence shown here is derived from an EMBL/GenBank/DDBJ whole genome shotgun (WGS) entry which is preliminary data.</text>
</comment>
<evidence type="ECO:0000313" key="5">
    <source>
        <dbReference type="EMBL" id="MFC2996280.1"/>
    </source>
</evidence>
<dbReference type="EMBL" id="PYIX02000040">
    <property type="protein sequence ID" value="RFC82203.1"/>
    <property type="molecule type" value="Genomic_DNA"/>
</dbReference>
<reference evidence="5" key="4">
    <citation type="submission" date="2024-09" db="EMBL/GenBank/DDBJ databases">
        <authorList>
            <person name="Sun Q."/>
            <person name="Mori K."/>
        </authorList>
    </citation>
    <scope>NUCLEOTIDE SEQUENCE</scope>
    <source>
        <strain evidence="5">KCTC 62575</strain>
    </source>
</reference>
<dbReference type="EMBL" id="JBHRSF010000062">
    <property type="protein sequence ID" value="MFC2996280.1"/>
    <property type="molecule type" value="Genomic_DNA"/>
</dbReference>
<evidence type="ECO:0000313" key="8">
    <source>
        <dbReference type="Proteomes" id="UP001595455"/>
    </source>
</evidence>
<dbReference type="SMART" id="SM00345">
    <property type="entry name" value="HTH_GNTR"/>
    <property type="match status" value="1"/>
</dbReference>
<dbReference type="Pfam" id="PF07729">
    <property type="entry name" value="FCD"/>
    <property type="match status" value="1"/>
</dbReference>
<dbReference type="RefSeq" id="WP_107009675.1">
    <property type="nucleotide sequence ID" value="NZ_JBHRSF010000062.1"/>
</dbReference>
<dbReference type="PROSITE" id="PS50949">
    <property type="entry name" value="HTH_GNTR"/>
    <property type="match status" value="1"/>
</dbReference>
<accession>A0A371YL44</accession>
<dbReference type="Gene3D" id="1.10.10.10">
    <property type="entry name" value="Winged helix-like DNA-binding domain superfamily/Winged helix DNA-binding domain"/>
    <property type="match status" value="1"/>
</dbReference>
<dbReference type="Pfam" id="PF00392">
    <property type="entry name" value="GntR"/>
    <property type="match status" value="1"/>
</dbReference>
<reference evidence="8" key="3">
    <citation type="journal article" date="2019" name="Int. J. Syst. Evol. Microbiol.">
        <title>The Global Catalogue of Microorganisms (GCM) 10K type strain sequencing project: providing services to taxonomists for standard genome sequencing and annotation.</title>
        <authorList>
            <consortium name="The Broad Institute Genomics Platform"/>
            <consortium name="The Broad Institute Genome Sequencing Center for Infectious Disease"/>
            <person name="Wu L."/>
            <person name="Ma J."/>
        </authorList>
    </citation>
    <scope>NUCLEOTIDE SEQUENCE [LARGE SCALE GENOMIC DNA]</scope>
    <source>
        <strain evidence="8">KCTC 62575</strain>
    </source>
</reference>
<dbReference type="CDD" id="cd07377">
    <property type="entry name" value="WHTH_GntR"/>
    <property type="match status" value="1"/>
</dbReference>
<reference evidence="6 7" key="2">
    <citation type="submission" date="2018-08" db="EMBL/GenBank/DDBJ databases">
        <title>The draft genome of Acinetobacter sichuanensis strain WCHAc060041.</title>
        <authorList>
            <person name="Qin J."/>
            <person name="Feng Y."/>
            <person name="Zong Z."/>
        </authorList>
    </citation>
    <scope>NUCLEOTIDE SEQUENCE [LARGE SCALE GENOMIC DNA]</scope>
    <source>
        <strain evidence="6 7">WCHAc060041</strain>
    </source>
</reference>
<dbReference type="GO" id="GO:0003700">
    <property type="term" value="F:DNA-binding transcription factor activity"/>
    <property type="evidence" value="ECO:0007669"/>
    <property type="project" value="InterPro"/>
</dbReference>
<dbReference type="Gene3D" id="1.20.120.530">
    <property type="entry name" value="GntR ligand-binding domain-like"/>
    <property type="match status" value="1"/>
</dbReference>
<proteinExistence type="predicted"/>
<dbReference type="InterPro" id="IPR036390">
    <property type="entry name" value="WH_DNA-bd_sf"/>
</dbReference>
<evidence type="ECO:0000256" key="3">
    <source>
        <dbReference type="ARBA" id="ARBA00023163"/>
    </source>
</evidence>
<protein>
    <submittedName>
        <fullName evidence="6">GntR family transcriptional regulator</fullName>
    </submittedName>
</protein>
<organism evidence="6 7">
    <name type="scientific">Acinetobacter sichuanensis</name>
    <dbReference type="NCBI Taxonomy" id="2136183"/>
    <lineage>
        <taxon>Bacteria</taxon>
        <taxon>Pseudomonadati</taxon>
        <taxon>Pseudomonadota</taxon>
        <taxon>Gammaproteobacteria</taxon>
        <taxon>Moraxellales</taxon>
        <taxon>Moraxellaceae</taxon>
        <taxon>Acinetobacter</taxon>
    </lineage>
</organism>
<evidence type="ECO:0000259" key="4">
    <source>
        <dbReference type="PROSITE" id="PS50949"/>
    </source>
</evidence>
<dbReference type="InterPro" id="IPR036388">
    <property type="entry name" value="WH-like_DNA-bd_sf"/>
</dbReference>
<gene>
    <name evidence="5" type="ORF">ACFODO_13565</name>
    <name evidence="6" type="ORF">C9E89_017780</name>
</gene>
<dbReference type="SUPFAM" id="SSF48008">
    <property type="entry name" value="GntR ligand-binding domain-like"/>
    <property type="match status" value="1"/>
</dbReference>
<dbReference type="Proteomes" id="UP001595455">
    <property type="component" value="Unassembled WGS sequence"/>
</dbReference>
<name>A0A371YL44_9GAMM</name>
<dbReference type="AlphaFoldDB" id="A0A371YL44"/>
<reference evidence="5" key="1">
    <citation type="journal article" date="2014" name="Int. J. Syst. Evol. Microbiol.">
        <title>Complete genome of a new Firmicutes species belonging to the dominant human colonic microbiota ('Ruminococcus bicirculans') reveals two chromosomes and a selective capacity to utilize plant glucans.</title>
        <authorList>
            <consortium name="NISC Comparative Sequencing Program"/>
            <person name="Wegmann U."/>
            <person name="Louis P."/>
            <person name="Goesmann A."/>
            <person name="Henrissat B."/>
            <person name="Duncan S.H."/>
            <person name="Flint H.J."/>
        </authorList>
    </citation>
    <scope>NUCLEOTIDE SEQUENCE</scope>
    <source>
        <strain evidence="5">KCTC 62575</strain>
    </source>
</reference>
<keyword evidence="3" id="KW-0804">Transcription</keyword>
<dbReference type="InterPro" id="IPR000524">
    <property type="entry name" value="Tscrpt_reg_HTH_GntR"/>
</dbReference>
<evidence type="ECO:0000256" key="1">
    <source>
        <dbReference type="ARBA" id="ARBA00023015"/>
    </source>
</evidence>
<dbReference type="InterPro" id="IPR011711">
    <property type="entry name" value="GntR_C"/>
</dbReference>
<dbReference type="GO" id="GO:0003677">
    <property type="term" value="F:DNA binding"/>
    <property type="evidence" value="ECO:0007669"/>
    <property type="project" value="UniProtKB-KW"/>
</dbReference>
<dbReference type="SMART" id="SM00895">
    <property type="entry name" value="FCD"/>
    <property type="match status" value="1"/>
</dbReference>
<evidence type="ECO:0000313" key="7">
    <source>
        <dbReference type="Proteomes" id="UP000240957"/>
    </source>
</evidence>